<protein>
    <submittedName>
        <fullName evidence="1">Uncharacterized protein</fullName>
    </submittedName>
</protein>
<dbReference type="EMBL" id="CP015163">
    <property type="protein sequence ID" value="AXB43514.1"/>
    <property type="molecule type" value="Genomic_DNA"/>
</dbReference>
<dbReference type="KEGG" id="aab:A4R43_13970"/>
<evidence type="ECO:0000313" key="1">
    <source>
        <dbReference type="EMBL" id="AXB43514.1"/>
    </source>
</evidence>
<gene>
    <name evidence="1" type="ORF">A4R43_13970</name>
</gene>
<dbReference type="OrthoDB" id="3673627at2"/>
<dbReference type="Proteomes" id="UP000250434">
    <property type="component" value="Chromosome"/>
</dbReference>
<organism evidence="1 2">
    <name type="scientific">Amycolatopsis albispora</name>
    <dbReference type="NCBI Taxonomy" id="1804986"/>
    <lineage>
        <taxon>Bacteria</taxon>
        <taxon>Bacillati</taxon>
        <taxon>Actinomycetota</taxon>
        <taxon>Actinomycetes</taxon>
        <taxon>Pseudonocardiales</taxon>
        <taxon>Pseudonocardiaceae</taxon>
        <taxon>Amycolatopsis</taxon>
    </lineage>
</organism>
<proteinExistence type="predicted"/>
<reference evidence="1 2" key="1">
    <citation type="submission" date="2016-04" db="EMBL/GenBank/DDBJ databases">
        <title>Complete genome sequence and analysis of deep-sea sediment isolate, Amycolatopsis sp. WP1.</title>
        <authorList>
            <person name="Wang H."/>
            <person name="Chen S."/>
            <person name="Wu Q."/>
        </authorList>
    </citation>
    <scope>NUCLEOTIDE SEQUENCE [LARGE SCALE GENOMIC DNA]</scope>
    <source>
        <strain evidence="1 2">WP1</strain>
    </source>
</reference>
<name>A0A344L640_9PSEU</name>
<sequence length="94" mass="10009">MLPGDPVDPAAALPVRLRLPDGQGWVVAAKGARLDYRTGEAREGDFADAALIPDAATQVQIRHPGRCHECGFRDAKRLESHSVSGLVWPLVVGG</sequence>
<evidence type="ECO:0000313" key="2">
    <source>
        <dbReference type="Proteomes" id="UP000250434"/>
    </source>
</evidence>
<dbReference type="AlphaFoldDB" id="A0A344L640"/>
<keyword evidence="2" id="KW-1185">Reference proteome</keyword>
<accession>A0A344L640</accession>